<organism evidence="2 3">
    <name type="scientific">Dermatophagoides pteronyssinus</name>
    <name type="common">European house dust mite</name>
    <dbReference type="NCBI Taxonomy" id="6956"/>
    <lineage>
        <taxon>Eukaryota</taxon>
        <taxon>Metazoa</taxon>
        <taxon>Ecdysozoa</taxon>
        <taxon>Arthropoda</taxon>
        <taxon>Chelicerata</taxon>
        <taxon>Arachnida</taxon>
        <taxon>Acari</taxon>
        <taxon>Acariformes</taxon>
        <taxon>Sarcoptiformes</taxon>
        <taxon>Astigmata</taxon>
        <taxon>Psoroptidia</taxon>
        <taxon>Analgoidea</taxon>
        <taxon>Pyroglyphidae</taxon>
        <taxon>Dermatophagoidinae</taxon>
        <taxon>Dermatophagoides</taxon>
    </lineage>
</organism>
<name>A0ABQ8JD18_DERPT</name>
<evidence type="ECO:0000313" key="2">
    <source>
        <dbReference type="EMBL" id="KAH9420251.1"/>
    </source>
</evidence>
<dbReference type="PROSITE" id="PS51029">
    <property type="entry name" value="MADF"/>
    <property type="match status" value="1"/>
</dbReference>
<dbReference type="EMBL" id="NJHN03000052">
    <property type="protein sequence ID" value="KAH9420251.1"/>
    <property type="molecule type" value="Genomic_DNA"/>
</dbReference>
<accession>A0ABQ8JD18</accession>
<protein>
    <recommendedName>
        <fullName evidence="1">MADF domain-containing protein</fullName>
    </recommendedName>
</protein>
<comment type="caution">
    <text evidence="2">The sequence shown here is derived from an EMBL/GenBank/DDBJ whole genome shotgun (WGS) entry which is preliminary data.</text>
</comment>
<dbReference type="InterPro" id="IPR006578">
    <property type="entry name" value="MADF-dom"/>
</dbReference>
<keyword evidence="3" id="KW-1185">Reference proteome</keyword>
<gene>
    <name evidence="2" type="ORF">DERP_014766</name>
</gene>
<sequence>MRVYRRKSTKNLKQLDDRNRLKLIELVKQQNCYKDGRVLKKREKEVNDESWKLIAKSMNMKVQLCKFFWSRYRENYMVHLKNRLRNPSLDRIHPELSFLDDELPKKPKHEWAKIKKNYNRHLRRRMNDDSLKILYPELEFLKDELPEFCEQSPTLPKLTTNSSTQ</sequence>
<feature type="domain" description="MADF" evidence="1">
    <location>
        <begin position="22"/>
        <end position="104"/>
    </location>
</feature>
<proteinExistence type="predicted"/>
<evidence type="ECO:0000259" key="1">
    <source>
        <dbReference type="PROSITE" id="PS51029"/>
    </source>
</evidence>
<dbReference type="Proteomes" id="UP000887458">
    <property type="component" value="Unassembled WGS sequence"/>
</dbReference>
<dbReference type="Pfam" id="PF10545">
    <property type="entry name" value="MADF_DNA_bdg"/>
    <property type="match status" value="1"/>
</dbReference>
<evidence type="ECO:0000313" key="3">
    <source>
        <dbReference type="Proteomes" id="UP000887458"/>
    </source>
</evidence>
<reference evidence="2 3" key="2">
    <citation type="journal article" date="2022" name="Mol. Biol. Evol.">
        <title>Comparative Genomics Reveals Insights into the Divergent Evolution of Astigmatic Mites and Household Pest Adaptations.</title>
        <authorList>
            <person name="Xiong Q."/>
            <person name="Wan A.T."/>
            <person name="Liu X."/>
            <person name="Fung C.S."/>
            <person name="Xiao X."/>
            <person name="Malainual N."/>
            <person name="Hou J."/>
            <person name="Wang L."/>
            <person name="Wang M."/>
            <person name="Yang K.Y."/>
            <person name="Cui Y."/>
            <person name="Leung E.L."/>
            <person name="Nong W."/>
            <person name="Shin S.K."/>
            <person name="Au S.W."/>
            <person name="Jeong K.Y."/>
            <person name="Chew F.T."/>
            <person name="Hui J.H."/>
            <person name="Leung T.F."/>
            <person name="Tungtrongchitr A."/>
            <person name="Zhong N."/>
            <person name="Liu Z."/>
            <person name="Tsui S.K."/>
        </authorList>
    </citation>
    <scope>NUCLEOTIDE SEQUENCE [LARGE SCALE GENOMIC DNA]</scope>
    <source>
        <strain evidence="2">Derp</strain>
    </source>
</reference>
<reference evidence="2 3" key="1">
    <citation type="journal article" date="2018" name="J. Allergy Clin. Immunol.">
        <title>High-quality assembly of Dermatophagoides pteronyssinus genome and transcriptome reveals a wide range of novel allergens.</title>
        <authorList>
            <person name="Liu X.Y."/>
            <person name="Yang K.Y."/>
            <person name="Wang M.Q."/>
            <person name="Kwok J.S."/>
            <person name="Zeng X."/>
            <person name="Yang Z."/>
            <person name="Xiao X.J."/>
            <person name="Lau C.P."/>
            <person name="Li Y."/>
            <person name="Huang Z.M."/>
            <person name="Ba J.G."/>
            <person name="Yim A.K."/>
            <person name="Ouyang C.Y."/>
            <person name="Ngai S.M."/>
            <person name="Chan T.F."/>
            <person name="Leung E.L."/>
            <person name="Liu L."/>
            <person name="Liu Z.G."/>
            <person name="Tsui S.K."/>
        </authorList>
    </citation>
    <scope>NUCLEOTIDE SEQUENCE [LARGE SCALE GENOMIC DNA]</scope>
    <source>
        <strain evidence="2">Derp</strain>
    </source>
</reference>